<dbReference type="GO" id="GO:0016787">
    <property type="term" value="F:hydrolase activity"/>
    <property type="evidence" value="ECO:0007669"/>
    <property type="project" value="UniProtKB-KW"/>
</dbReference>
<dbReference type="EMBL" id="BAAAEN010000016">
    <property type="protein sequence ID" value="GAA0517716.1"/>
    <property type="molecule type" value="Genomic_DNA"/>
</dbReference>
<proteinExistence type="predicted"/>
<name>A0ABN1CGH7_9BURK</name>
<comment type="caution">
    <text evidence="2">The sequence shown here is derived from an EMBL/GenBank/DDBJ whole genome shotgun (WGS) entry which is preliminary data.</text>
</comment>
<dbReference type="RefSeq" id="WP_343928047.1">
    <property type="nucleotide sequence ID" value="NZ_BAAAEN010000016.1"/>
</dbReference>
<sequence>MKTESPWVGLHVAVAGSKMFVRVQGNGPPVLLLHGGGPGTCGEGWTPFVAACSGQRQYLAPDHLGFGYSDVPDIDYGGNMLAQRVIELMDTLCLGRVALVGHSMGAAVAAAVAAARPESISHLVLIAPGGGTYGLAYRSPGIEQIARIVDIPSRDNMRALVRLMSNCPASHDRQVEQRMRLVARPGLMDVQRRLLQARSGVSAAERAELAGKLRALTQPVALVWGEEERFNPGGLGPLIREKLPPQTTYHVIPGAGHNVQYDEPERAAKVLDEVLGAS</sequence>
<dbReference type="Pfam" id="PF00561">
    <property type="entry name" value="Abhydrolase_1"/>
    <property type="match status" value="1"/>
</dbReference>
<keyword evidence="2" id="KW-0378">Hydrolase</keyword>
<dbReference type="InterPro" id="IPR000073">
    <property type="entry name" value="AB_hydrolase_1"/>
</dbReference>
<evidence type="ECO:0000259" key="1">
    <source>
        <dbReference type="Pfam" id="PF00561"/>
    </source>
</evidence>
<dbReference type="SUPFAM" id="SSF53474">
    <property type="entry name" value="alpha/beta-Hydrolases"/>
    <property type="match status" value="1"/>
</dbReference>
<gene>
    <name evidence="2" type="ORF">GCM10009097_39000</name>
</gene>
<dbReference type="InterPro" id="IPR029058">
    <property type="entry name" value="AB_hydrolase_fold"/>
</dbReference>
<protein>
    <submittedName>
        <fullName evidence="2">Alpha/beta fold hydrolase</fullName>
    </submittedName>
</protein>
<evidence type="ECO:0000313" key="2">
    <source>
        <dbReference type="EMBL" id="GAA0517716.1"/>
    </source>
</evidence>
<dbReference type="Gene3D" id="3.40.50.1820">
    <property type="entry name" value="alpha/beta hydrolase"/>
    <property type="match status" value="1"/>
</dbReference>
<reference evidence="2 3" key="1">
    <citation type="journal article" date="2019" name="Int. J. Syst. Evol. Microbiol.">
        <title>The Global Catalogue of Microorganisms (GCM) 10K type strain sequencing project: providing services to taxonomists for standard genome sequencing and annotation.</title>
        <authorList>
            <consortium name="The Broad Institute Genomics Platform"/>
            <consortium name="The Broad Institute Genome Sequencing Center for Infectious Disease"/>
            <person name="Wu L."/>
            <person name="Ma J."/>
        </authorList>
    </citation>
    <scope>NUCLEOTIDE SEQUENCE [LARGE SCALE GENOMIC DNA]</scope>
    <source>
        <strain evidence="2 3">JCM 14330</strain>
    </source>
</reference>
<dbReference type="PANTHER" id="PTHR43798">
    <property type="entry name" value="MONOACYLGLYCEROL LIPASE"/>
    <property type="match status" value="1"/>
</dbReference>
<dbReference type="InterPro" id="IPR050266">
    <property type="entry name" value="AB_hydrolase_sf"/>
</dbReference>
<organism evidence="2 3">
    <name type="scientific">Pigmentiphaga daeguensis</name>
    <dbReference type="NCBI Taxonomy" id="414049"/>
    <lineage>
        <taxon>Bacteria</taxon>
        <taxon>Pseudomonadati</taxon>
        <taxon>Pseudomonadota</taxon>
        <taxon>Betaproteobacteria</taxon>
        <taxon>Burkholderiales</taxon>
        <taxon>Alcaligenaceae</taxon>
        <taxon>Pigmentiphaga</taxon>
    </lineage>
</organism>
<feature type="domain" description="AB hydrolase-1" evidence="1">
    <location>
        <begin position="28"/>
        <end position="264"/>
    </location>
</feature>
<evidence type="ECO:0000313" key="3">
    <source>
        <dbReference type="Proteomes" id="UP001501706"/>
    </source>
</evidence>
<accession>A0ABN1CGH7</accession>
<dbReference type="PANTHER" id="PTHR43798:SF33">
    <property type="entry name" value="HYDROLASE, PUTATIVE (AFU_ORTHOLOGUE AFUA_2G14860)-RELATED"/>
    <property type="match status" value="1"/>
</dbReference>
<dbReference type="Proteomes" id="UP001501706">
    <property type="component" value="Unassembled WGS sequence"/>
</dbReference>
<dbReference type="PRINTS" id="PR00111">
    <property type="entry name" value="ABHYDROLASE"/>
</dbReference>
<keyword evidence="3" id="KW-1185">Reference proteome</keyword>